<proteinExistence type="predicted"/>
<gene>
    <name evidence="2" type="ORF">K460DRAFT_430963</name>
</gene>
<dbReference type="RefSeq" id="XP_040788559.1">
    <property type="nucleotide sequence ID" value="XM_040938333.1"/>
</dbReference>
<comment type="caution">
    <text evidence="2">The sequence shown here is derived from an EMBL/GenBank/DDBJ whole genome shotgun (WGS) entry which is preliminary data.</text>
</comment>
<organism evidence="2 3">
    <name type="scientific">Cucurbitaria berberidis CBS 394.84</name>
    <dbReference type="NCBI Taxonomy" id="1168544"/>
    <lineage>
        <taxon>Eukaryota</taxon>
        <taxon>Fungi</taxon>
        <taxon>Dikarya</taxon>
        <taxon>Ascomycota</taxon>
        <taxon>Pezizomycotina</taxon>
        <taxon>Dothideomycetes</taxon>
        <taxon>Pleosporomycetidae</taxon>
        <taxon>Pleosporales</taxon>
        <taxon>Pleosporineae</taxon>
        <taxon>Cucurbitariaceae</taxon>
        <taxon>Cucurbitaria</taxon>
    </lineage>
</organism>
<protein>
    <submittedName>
        <fullName evidence="2">Uncharacterized protein</fullName>
    </submittedName>
</protein>
<name>A0A9P4GIW4_9PLEO</name>
<dbReference type="Proteomes" id="UP000800039">
    <property type="component" value="Unassembled WGS sequence"/>
</dbReference>
<dbReference type="AlphaFoldDB" id="A0A9P4GIW4"/>
<dbReference type="OrthoDB" id="3689315at2759"/>
<evidence type="ECO:0000313" key="3">
    <source>
        <dbReference type="Proteomes" id="UP000800039"/>
    </source>
</evidence>
<evidence type="ECO:0000256" key="1">
    <source>
        <dbReference type="SAM" id="MobiDB-lite"/>
    </source>
</evidence>
<sequence length="224" mass="22426">MRSSTYIAAFAVSAVAQESATVLNYFQLSNTLTVLGSDASATTYGNTCPPQSPRLRRQDQTTSDVDGYSICEPFTLIQGASTYEFHLTDPAPGVWTIDMACKWQGAMTTADLTCAVTRGGYVAGSAGVGTTTTVLKQSVIRDMEAYQTVALVSASGASSGSSSVSASRTTSQSGTGAASPNRSGSGSGSAAATQSTGLAPAGPLATGAMGLLGGAGIFAAALAF</sequence>
<accession>A0A9P4GIW4</accession>
<evidence type="ECO:0000313" key="2">
    <source>
        <dbReference type="EMBL" id="KAF1845996.1"/>
    </source>
</evidence>
<keyword evidence="3" id="KW-1185">Reference proteome</keyword>
<feature type="region of interest" description="Disordered" evidence="1">
    <location>
        <begin position="156"/>
        <end position="195"/>
    </location>
</feature>
<dbReference type="GeneID" id="63855588"/>
<dbReference type="EMBL" id="ML976616">
    <property type="protein sequence ID" value="KAF1845996.1"/>
    <property type="molecule type" value="Genomic_DNA"/>
</dbReference>
<reference evidence="2" key="1">
    <citation type="submission" date="2020-01" db="EMBL/GenBank/DDBJ databases">
        <authorList>
            <consortium name="DOE Joint Genome Institute"/>
            <person name="Haridas S."/>
            <person name="Albert R."/>
            <person name="Binder M."/>
            <person name="Bloem J."/>
            <person name="Labutti K."/>
            <person name="Salamov A."/>
            <person name="Andreopoulos B."/>
            <person name="Baker S.E."/>
            <person name="Barry K."/>
            <person name="Bills G."/>
            <person name="Bluhm B.H."/>
            <person name="Cannon C."/>
            <person name="Castanera R."/>
            <person name="Culley D.E."/>
            <person name="Daum C."/>
            <person name="Ezra D."/>
            <person name="Gonzalez J.B."/>
            <person name="Henrissat B."/>
            <person name="Kuo A."/>
            <person name="Liang C."/>
            <person name="Lipzen A."/>
            <person name="Lutzoni F."/>
            <person name="Magnuson J."/>
            <person name="Mondo S."/>
            <person name="Nolan M."/>
            <person name="Ohm R."/>
            <person name="Pangilinan J."/>
            <person name="Park H.-J."/>
            <person name="Ramirez L."/>
            <person name="Alfaro M."/>
            <person name="Sun H."/>
            <person name="Tritt A."/>
            <person name="Yoshinaga Y."/>
            <person name="Zwiers L.-H."/>
            <person name="Turgeon B.G."/>
            <person name="Goodwin S.B."/>
            <person name="Spatafora J.W."/>
            <person name="Crous P.W."/>
            <person name="Grigoriev I.V."/>
        </authorList>
    </citation>
    <scope>NUCLEOTIDE SEQUENCE</scope>
    <source>
        <strain evidence="2">CBS 394.84</strain>
    </source>
</reference>